<organism evidence="1 2">
    <name type="scientific">Staurois parvus</name>
    <dbReference type="NCBI Taxonomy" id="386267"/>
    <lineage>
        <taxon>Eukaryota</taxon>
        <taxon>Metazoa</taxon>
        <taxon>Chordata</taxon>
        <taxon>Craniata</taxon>
        <taxon>Vertebrata</taxon>
        <taxon>Euteleostomi</taxon>
        <taxon>Amphibia</taxon>
        <taxon>Batrachia</taxon>
        <taxon>Anura</taxon>
        <taxon>Neobatrachia</taxon>
        <taxon>Ranoidea</taxon>
        <taxon>Ranidae</taxon>
        <taxon>Staurois</taxon>
    </lineage>
</organism>
<protein>
    <submittedName>
        <fullName evidence="1">Uncharacterized protein</fullName>
    </submittedName>
</protein>
<reference evidence="1" key="1">
    <citation type="submission" date="2023-05" db="EMBL/GenBank/DDBJ databases">
        <authorList>
            <person name="Stuckert A."/>
        </authorList>
    </citation>
    <scope>NUCLEOTIDE SEQUENCE</scope>
</reference>
<proteinExistence type="predicted"/>
<gene>
    <name evidence="1" type="ORF">SPARVUS_LOCUS3347453</name>
</gene>
<comment type="caution">
    <text evidence="1">The sequence shown here is derived from an EMBL/GenBank/DDBJ whole genome shotgun (WGS) entry which is preliminary data.</text>
</comment>
<evidence type="ECO:0000313" key="1">
    <source>
        <dbReference type="EMBL" id="CAI9549458.1"/>
    </source>
</evidence>
<name>A0ABN9BPB0_9NEOB</name>
<sequence>MTERGQFILKRTVRRSCQLSAKVIAKASKLGVAFRLAQECVESFMEWVSMAEQLHPSLASPTAMQCGRCSGVKDAATGL</sequence>
<dbReference type="Proteomes" id="UP001162483">
    <property type="component" value="Unassembled WGS sequence"/>
</dbReference>
<accession>A0ABN9BPB0</accession>
<evidence type="ECO:0000313" key="2">
    <source>
        <dbReference type="Proteomes" id="UP001162483"/>
    </source>
</evidence>
<dbReference type="EMBL" id="CATNWA010005160">
    <property type="protein sequence ID" value="CAI9549458.1"/>
    <property type="molecule type" value="Genomic_DNA"/>
</dbReference>
<keyword evidence="2" id="KW-1185">Reference proteome</keyword>